<dbReference type="EC" id="2.7.7.7" evidence="11"/>
<dbReference type="Gene3D" id="1.20.272.10">
    <property type="match status" value="1"/>
</dbReference>
<protein>
    <recommendedName>
        <fullName evidence="11">DNA polymerase III subunit gamma/tau</fullName>
        <ecNumber evidence="11">2.7.7.7</ecNumber>
    </recommendedName>
</protein>
<dbReference type="NCBIfam" id="TIGR02397">
    <property type="entry name" value="dnaX_nterm"/>
    <property type="match status" value="1"/>
</dbReference>
<dbReference type="CDD" id="cd18137">
    <property type="entry name" value="HLD_clamp_pol_III_gamma_tau"/>
    <property type="match status" value="1"/>
</dbReference>
<dbReference type="PRINTS" id="PR00300">
    <property type="entry name" value="CLPPROTEASEA"/>
</dbReference>
<dbReference type="InterPro" id="IPR045085">
    <property type="entry name" value="HLD_clamp_pol_III_gamma_tau"/>
</dbReference>
<dbReference type="Pfam" id="PF22608">
    <property type="entry name" value="DNAX_ATPase_lid"/>
    <property type="match status" value="1"/>
</dbReference>
<proteinExistence type="inferred from homology"/>
<dbReference type="NCBIfam" id="NF004046">
    <property type="entry name" value="PRK05563.1"/>
    <property type="match status" value="1"/>
</dbReference>
<dbReference type="InterPro" id="IPR003593">
    <property type="entry name" value="AAA+_ATPase"/>
</dbReference>
<dbReference type="GO" id="GO:0046872">
    <property type="term" value="F:metal ion binding"/>
    <property type="evidence" value="ECO:0007669"/>
    <property type="project" value="UniProtKB-KW"/>
</dbReference>
<organism evidence="13 14">
    <name type="scientific">Candidatus Pelethenecus faecipullorum</name>
    <dbReference type="NCBI Taxonomy" id="2840900"/>
    <lineage>
        <taxon>Bacteria</taxon>
        <taxon>Bacillati</taxon>
        <taxon>Mycoplasmatota</taxon>
        <taxon>Mollicutes</taxon>
        <taxon>Candidatus Pelethenecus</taxon>
    </lineage>
</organism>
<comment type="catalytic activity">
    <reaction evidence="10 11">
        <text>DNA(n) + a 2'-deoxyribonucleoside 5'-triphosphate = DNA(n+1) + diphosphate</text>
        <dbReference type="Rhea" id="RHEA:22508"/>
        <dbReference type="Rhea" id="RHEA-COMP:17339"/>
        <dbReference type="Rhea" id="RHEA-COMP:17340"/>
        <dbReference type="ChEBI" id="CHEBI:33019"/>
        <dbReference type="ChEBI" id="CHEBI:61560"/>
        <dbReference type="ChEBI" id="CHEBI:173112"/>
        <dbReference type="EC" id="2.7.7.7"/>
    </reaction>
</comment>
<dbReference type="AlphaFoldDB" id="A0A9D1GRE5"/>
<evidence type="ECO:0000313" key="14">
    <source>
        <dbReference type="Proteomes" id="UP000886758"/>
    </source>
</evidence>
<dbReference type="GO" id="GO:0003887">
    <property type="term" value="F:DNA-directed DNA polymerase activity"/>
    <property type="evidence" value="ECO:0007669"/>
    <property type="project" value="UniProtKB-KW"/>
</dbReference>
<dbReference type="SUPFAM" id="SSF52540">
    <property type="entry name" value="P-loop containing nucleoside triphosphate hydrolases"/>
    <property type="match status" value="1"/>
</dbReference>
<keyword evidence="6 11" id="KW-0547">Nucleotide-binding</keyword>
<dbReference type="InterPro" id="IPR008921">
    <property type="entry name" value="DNA_pol3_clamp-load_cplx_C"/>
</dbReference>
<evidence type="ECO:0000256" key="6">
    <source>
        <dbReference type="ARBA" id="ARBA00022741"/>
    </source>
</evidence>
<evidence type="ECO:0000256" key="7">
    <source>
        <dbReference type="ARBA" id="ARBA00022833"/>
    </source>
</evidence>
<feature type="domain" description="AAA+ ATPase" evidence="12">
    <location>
        <begin position="37"/>
        <end position="179"/>
    </location>
</feature>
<keyword evidence="7" id="KW-0862">Zinc</keyword>
<evidence type="ECO:0000256" key="11">
    <source>
        <dbReference type="RuleBase" id="RU364063"/>
    </source>
</evidence>
<sequence>MAYVALYRAYRPQKFADVVGQEHIIKTLQNAIRINKVAHAYLFCGPRGTGKTTLAKIMAKALNCTSGPAIEPCDHCEICEGIQKGTVPDVIEIDAASNNGADDIRSLRDSVKYLPSVGRYKVYIIDEVHMLSNAAFNALLKTLEEPPQHVVFILATTEPYKLPNTILSRCQRFDFQAISTEDILKRLKIVVNQEGIRVSEEALNQIAFSAEGGMRDALSLLDQCISYSLSEEIGLDDVLSISGNVSYRSFIDLLGACLDHNGSQALRQVDELLKKGKEVPRIINDLLLFLRDVLMFKNNAVLDDKKMFHEPDFTALANRLKYGVIYEWLDILNQTNNDMRFSNQKRAFLELAVLKMNDVKLQEEASFQERIEQLELLVSKLTSSKKEEPMVFPSVNKPTEVVPKIQNDEVSIEEIETILNTANKEKKTELSKIWKKIAEDYSGEFIVQILVAGELVAVSDTAFIVVLQDLGFCNRLMSYENYVRMMEIFSHYSQSFQEYICLPKAVWNKIKADYKAKYSASNPHPKLNALAIGVIKRKNPVSQSPVDQDKNRLYDYFDQDKIEILED</sequence>
<evidence type="ECO:0000256" key="9">
    <source>
        <dbReference type="ARBA" id="ARBA00022932"/>
    </source>
</evidence>
<comment type="subunit">
    <text evidence="11">DNA polymerase III contains a core (composed of alpha, epsilon and theta chains) that associates with a tau subunit. This core dimerizes to form the POLIII' complex. PolIII' associates with the gamma complex (composed of gamma, delta, delta', psi and chi chains) and with the beta chain to form the complete DNA polymerase III complex.</text>
</comment>
<dbReference type="GO" id="GO:0003677">
    <property type="term" value="F:DNA binding"/>
    <property type="evidence" value="ECO:0007669"/>
    <property type="project" value="InterPro"/>
</dbReference>
<dbReference type="PANTHER" id="PTHR11669">
    <property type="entry name" value="REPLICATION FACTOR C / DNA POLYMERASE III GAMMA-TAU SUBUNIT"/>
    <property type="match status" value="1"/>
</dbReference>
<comment type="function">
    <text evidence="11">DNA polymerase III is a complex, multichain enzyme responsible for most of the replicative synthesis in bacteria. This DNA polymerase also exhibits 3' to 5' exonuclease activity.</text>
</comment>
<dbReference type="InterPro" id="IPR022754">
    <property type="entry name" value="DNA_pol_III_gamma-3"/>
</dbReference>
<dbReference type="Proteomes" id="UP000886758">
    <property type="component" value="Unassembled WGS sequence"/>
</dbReference>
<evidence type="ECO:0000256" key="5">
    <source>
        <dbReference type="ARBA" id="ARBA00022723"/>
    </source>
</evidence>
<comment type="caution">
    <text evidence="13">The sequence shown here is derived from an EMBL/GenBank/DDBJ whole genome shotgun (WGS) entry which is preliminary data.</text>
</comment>
<dbReference type="GO" id="GO:0009360">
    <property type="term" value="C:DNA polymerase III complex"/>
    <property type="evidence" value="ECO:0007669"/>
    <property type="project" value="InterPro"/>
</dbReference>
<keyword evidence="5" id="KW-0479">Metal-binding</keyword>
<dbReference type="Pfam" id="PF13177">
    <property type="entry name" value="DNA_pol3_delta2"/>
    <property type="match status" value="1"/>
</dbReference>
<evidence type="ECO:0000256" key="10">
    <source>
        <dbReference type="ARBA" id="ARBA00049244"/>
    </source>
</evidence>
<name>A0A9D1GRE5_9MOLU</name>
<keyword evidence="8 11" id="KW-0067">ATP-binding</keyword>
<comment type="similarity">
    <text evidence="1 11">Belongs to the DnaX/STICHEL family.</text>
</comment>
<accession>A0A9D1GRE5</accession>
<dbReference type="EMBL" id="DVLF01000112">
    <property type="protein sequence ID" value="HIT50113.1"/>
    <property type="molecule type" value="Genomic_DNA"/>
</dbReference>
<dbReference type="SMART" id="SM00382">
    <property type="entry name" value="AAA"/>
    <property type="match status" value="1"/>
</dbReference>
<evidence type="ECO:0000256" key="3">
    <source>
        <dbReference type="ARBA" id="ARBA00022695"/>
    </source>
</evidence>
<dbReference type="InterPro" id="IPR001270">
    <property type="entry name" value="ClpA/B"/>
</dbReference>
<keyword evidence="2 11" id="KW-0808">Transferase</keyword>
<keyword evidence="9 11" id="KW-0239">DNA-directed DNA polymerase</keyword>
<dbReference type="Gene3D" id="3.40.50.300">
    <property type="entry name" value="P-loop containing nucleotide triphosphate hydrolases"/>
    <property type="match status" value="1"/>
</dbReference>
<dbReference type="GO" id="GO:0005524">
    <property type="term" value="F:ATP binding"/>
    <property type="evidence" value="ECO:0007669"/>
    <property type="project" value="UniProtKB-KW"/>
</dbReference>
<evidence type="ECO:0000259" key="12">
    <source>
        <dbReference type="SMART" id="SM00382"/>
    </source>
</evidence>
<dbReference type="Pfam" id="PF12169">
    <property type="entry name" value="DNA_pol3_gamma3"/>
    <property type="match status" value="1"/>
</dbReference>
<dbReference type="GO" id="GO:0006261">
    <property type="term" value="P:DNA-templated DNA replication"/>
    <property type="evidence" value="ECO:0007669"/>
    <property type="project" value="TreeGrafter"/>
</dbReference>
<dbReference type="FunFam" id="3.40.50.300:FF:000014">
    <property type="entry name" value="DNA polymerase III subunit gamma/tau"/>
    <property type="match status" value="1"/>
</dbReference>
<reference evidence="13" key="1">
    <citation type="submission" date="2020-10" db="EMBL/GenBank/DDBJ databases">
        <authorList>
            <person name="Gilroy R."/>
        </authorList>
    </citation>
    <scope>NUCLEOTIDE SEQUENCE</scope>
    <source>
        <strain evidence="13">ChiW17-6978</strain>
    </source>
</reference>
<evidence type="ECO:0000313" key="13">
    <source>
        <dbReference type="EMBL" id="HIT50113.1"/>
    </source>
</evidence>
<dbReference type="SUPFAM" id="SSF48019">
    <property type="entry name" value="post-AAA+ oligomerization domain-like"/>
    <property type="match status" value="1"/>
</dbReference>
<keyword evidence="4 11" id="KW-0235">DNA replication</keyword>
<evidence type="ECO:0000256" key="2">
    <source>
        <dbReference type="ARBA" id="ARBA00022679"/>
    </source>
</evidence>
<reference evidence="13" key="2">
    <citation type="journal article" date="2021" name="PeerJ">
        <title>Extensive microbial diversity within the chicken gut microbiome revealed by metagenomics and culture.</title>
        <authorList>
            <person name="Gilroy R."/>
            <person name="Ravi A."/>
            <person name="Getino M."/>
            <person name="Pursley I."/>
            <person name="Horton D.L."/>
            <person name="Alikhan N.F."/>
            <person name="Baker D."/>
            <person name="Gharbi K."/>
            <person name="Hall N."/>
            <person name="Watson M."/>
            <person name="Adriaenssens E.M."/>
            <person name="Foster-Nyarko E."/>
            <person name="Jarju S."/>
            <person name="Secka A."/>
            <person name="Antonio M."/>
            <person name="Oren A."/>
            <person name="Chaudhuri R.R."/>
            <person name="La Ragione R."/>
            <person name="Hildebrand F."/>
            <person name="Pallen M.J."/>
        </authorList>
    </citation>
    <scope>NUCLEOTIDE SEQUENCE</scope>
    <source>
        <strain evidence="13">ChiW17-6978</strain>
    </source>
</reference>
<dbReference type="InterPro" id="IPR027417">
    <property type="entry name" value="P-loop_NTPase"/>
</dbReference>
<dbReference type="CDD" id="cd00009">
    <property type="entry name" value="AAA"/>
    <property type="match status" value="1"/>
</dbReference>
<dbReference type="PANTHER" id="PTHR11669:SF0">
    <property type="entry name" value="PROTEIN STICHEL-LIKE 2"/>
    <property type="match status" value="1"/>
</dbReference>
<evidence type="ECO:0000256" key="4">
    <source>
        <dbReference type="ARBA" id="ARBA00022705"/>
    </source>
</evidence>
<gene>
    <name evidence="11 13" type="primary">dnaX</name>
    <name evidence="13" type="ORF">IAD46_03700</name>
</gene>
<dbReference type="InterPro" id="IPR050238">
    <property type="entry name" value="DNA_Rep/Repair_Clamp_Loader"/>
</dbReference>
<evidence type="ECO:0000256" key="8">
    <source>
        <dbReference type="ARBA" id="ARBA00022840"/>
    </source>
</evidence>
<dbReference type="InterPro" id="IPR012763">
    <property type="entry name" value="DNA_pol_III_sug/sutau_N"/>
</dbReference>
<evidence type="ECO:0000256" key="1">
    <source>
        <dbReference type="ARBA" id="ARBA00006360"/>
    </source>
</evidence>
<dbReference type="Gene3D" id="1.10.8.60">
    <property type="match status" value="1"/>
</dbReference>
<keyword evidence="3 11" id="KW-0548">Nucleotidyltransferase</keyword>